<feature type="transmembrane region" description="Helical" evidence="7">
    <location>
        <begin position="298"/>
        <end position="317"/>
    </location>
</feature>
<dbReference type="GO" id="GO:0071285">
    <property type="term" value="P:cellular response to lithium ion"/>
    <property type="evidence" value="ECO:0007669"/>
    <property type="project" value="TreeGrafter"/>
</dbReference>
<dbReference type="GO" id="GO:0017153">
    <property type="term" value="F:sodium:dicarboxylate symporter activity"/>
    <property type="evidence" value="ECO:0007669"/>
    <property type="project" value="TreeGrafter"/>
</dbReference>
<dbReference type="GO" id="GO:0015139">
    <property type="term" value="F:alpha-ketoglutarate transmembrane transporter activity"/>
    <property type="evidence" value="ECO:0007669"/>
    <property type="project" value="TreeGrafter"/>
</dbReference>
<dbReference type="STRING" id="94237.ENSMMOP00000015536"/>
<feature type="transmembrane region" description="Helical" evidence="7">
    <location>
        <begin position="337"/>
        <end position="358"/>
    </location>
</feature>
<feature type="transmembrane region" description="Helical" evidence="7">
    <location>
        <begin position="512"/>
        <end position="532"/>
    </location>
</feature>
<feature type="transmembrane region" description="Helical" evidence="7">
    <location>
        <begin position="113"/>
        <end position="139"/>
    </location>
</feature>
<keyword evidence="6" id="KW-0915">Sodium</keyword>
<keyword evidence="5 7" id="KW-0472">Membrane</keyword>
<reference evidence="8" key="1">
    <citation type="submission" date="2025-08" db="UniProtKB">
        <authorList>
            <consortium name="Ensembl"/>
        </authorList>
    </citation>
    <scope>IDENTIFICATION</scope>
</reference>
<keyword evidence="6" id="KW-0813">Transport</keyword>
<evidence type="ECO:0000256" key="2">
    <source>
        <dbReference type="ARBA" id="ARBA00006772"/>
    </source>
</evidence>
<keyword evidence="9" id="KW-1185">Reference proteome</keyword>
<dbReference type="Ensembl" id="ENSMMOT00000015790.1">
    <property type="protein sequence ID" value="ENSMMOP00000015536.1"/>
    <property type="gene ID" value="ENSMMOG00000011846.1"/>
</dbReference>
<keyword evidence="4 7" id="KW-1133">Transmembrane helix</keyword>
<feature type="transmembrane region" description="Helical" evidence="7">
    <location>
        <begin position="480"/>
        <end position="500"/>
    </location>
</feature>
<evidence type="ECO:0000256" key="7">
    <source>
        <dbReference type="SAM" id="Phobius"/>
    </source>
</evidence>
<dbReference type="OMA" id="QINLCAG"/>
<proteinExistence type="inferred from homology"/>
<dbReference type="AlphaFoldDB" id="A0A3Q3WEF9"/>
<name>A0A3Q3WEF9_MOLML</name>
<dbReference type="Proteomes" id="UP000261620">
    <property type="component" value="Unplaced"/>
</dbReference>
<evidence type="ECO:0000313" key="9">
    <source>
        <dbReference type="Proteomes" id="UP000261620"/>
    </source>
</evidence>
<evidence type="ECO:0000256" key="4">
    <source>
        <dbReference type="ARBA" id="ARBA00022989"/>
    </source>
</evidence>
<feature type="transmembrane region" description="Helical" evidence="7">
    <location>
        <begin position="12"/>
        <end position="31"/>
    </location>
</feature>
<dbReference type="InterPro" id="IPR001898">
    <property type="entry name" value="SLC13A/DASS"/>
</dbReference>
<evidence type="ECO:0000313" key="8">
    <source>
        <dbReference type="Ensembl" id="ENSMMOP00000015536.1"/>
    </source>
</evidence>
<dbReference type="PANTHER" id="PTHR10283:SF82">
    <property type="entry name" value="SOLUTE CARRIER FAMILY 13 MEMBER 2"/>
    <property type="match status" value="1"/>
</dbReference>
<feature type="transmembrane region" description="Helical" evidence="7">
    <location>
        <begin position="38"/>
        <end position="67"/>
    </location>
</feature>
<comment type="subcellular location">
    <subcellularLocation>
        <location evidence="1">Membrane</location>
        <topology evidence="1">Multi-pass membrane protein</topology>
    </subcellularLocation>
</comment>
<feature type="transmembrane region" description="Helical" evidence="7">
    <location>
        <begin position="87"/>
        <end position="106"/>
    </location>
</feature>
<sequence>MAGFLTWLWRFRNYIIIVVTPLLLLPLPIIIPTPEAKCGFAIILMALYWCTECIPLAVTALLPVILFPMMGIMESSEVCIQYLKDSNMLFIGGLLVAIAVEHWNLHRRIALQVLLIVGVKPSLLMIGFMSTTAFLSMWISNTASTAMMLPIANAVLQQLNDTEANAEHRNYRPNATKDGQENQVFEMGDLTKGMSLCVCYAASIGGTATLTGTTPNVILKGQMDELFPGNGGVINFASWFGFSFPNMVLMLALAWLWLQFMFLGFNLKKSFGCGTKNDGDREAYQVIKNEYKKLGRMSFAEGCVLVIFTLLVLLWFTREPGFIPGWATVLFNKDKQYVTDGTVAILMSALFFCIPSNLPRCYGKSRDGKSASEAPTPLLNWDIVHEKMPWNILLLLGGGFALAHGSEISGLSLWLGETLIPLQSIPPFAISILLCLLVAMFTECSSNTATTTLFLPILASMATAIKIHPLYVMFPCTISASLAFMLPVATPPNAIAFSYGNLKVIDMAKAGFILNFLGVMTINIAINTWGVAMFQLNTFPSWANVTRSS</sequence>
<organism evidence="8 9">
    <name type="scientific">Mola mola</name>
    <name type="common">Ocean sunfish</name>
    <name type="synonym">Tetraodon mola</name>
    <dbReference type="NCBI Taxonomy" id="94237"/>
    <lineage>
        <taxon>Eukaryota</taxon>
        <taxon>Metazoa</taxon>
        <taxon>Chordata</taxon>
        <taxon>Craniata</taxon>
        <taxon>Vertebrata</taxon>
        <taxon>Euteleostomi</taxon>
        <taxon>Actinopterygii</taxon>
        <taxon>Neopterygii</taxon>
        <taxon>Teleostei</taxon>
        <taxon>Neoteleostei</taxon>
        <taxon>Acanthomorphata</taxon>
        <taxon>Eupercaria</taxon>
        <taxon>Tetraodontiformes</taxon>
        <taxon>Molidae</taxon>
        <taxon>Mola</taxon>
    </lineage>
</organism>
<dbReference type="PANTHER" id="PTHR10283">
    <property type="entry name" value="SOLUTE CARRIER FAMILY 13 MEMBER"/>
    <property type="match status" value="1"/>
</dbReference>
<dbReference type="Pfam" id="PF00939">
    <property type="entry name" value="Na_sulph_symp"/>
    <property type="match status" value="1"/>
</dbReference>
<dbReference type="GO" id="GO:0015141">
    <property type="term" value="F:succinate transmembrane transporter activity"/>
    <property type="evidence" value="ECO:0007669"/>
    <property type="project" value="TreeGrafter"/>
</dbReference>
<accession>A0A3Q3WEF9</accession>
<feature type="transmembrane region" description="Helical" evidence="7">
    <location>
        <begin position="236"/>
        <end position="258"/>
    </location>
</feature>
<feature type="transmembrane region" description="Helical" evidence="7">
    <location>
        <begin position="453"/>
        <end position="474"/>
    </location>
</feature>
<reference evidence="8" key="2">
    <citation type="submission" date="2025-09" db="UniProtKB">
        <authorList>
            <consortium name="Ensembl"/>
        </authorList>
    </citation>
    <scope>IDENTIFICATION</scope>
</reference>
<comment type="similarity">
    <text evidence="2">Belongs to the SLC13A/DASS transporter (TC 2.A.47) family. NADC subfamily.</text>
</comment>
<keyword evidence="3 7" id="KW-0812">Transmembrane</keyword>
<protein>
    <submittedName>
        <fullName evidence="8">Uncharacterized protein</fullName>
    </submittedName>
</protein>
<evidence type="ECO:0000256" key="1">
    <source>
        <dbReference type="ARBA" id="ARBA00004141"/>
    </source>
</evidence>
<dbReference type="GO" id="GO:0005886">
    <property type="term" value="C:plasma membrane"/>
    <property type="evidence" value="ECO:0007669"/>
    <property type="project" value="TreeGrafter"/>
</dbReference>
<feature type="transmembrane region" description="Helical" evidence="7">
    <location>
        <begin position="420"/>
        <end position="441"/>
    </location>
</feature>
<dbReference type="CDD" id="cd01115">
    <property type="entry name" value="SLC13_permease"/>
    <property type="match status" value="1"/>
</dbReference>
<keyword evidence="6" id="KW-0739">Sodium transport</keyword>
<feature type="transmembrane region" description="Helical" evidence="7">
    <location>
        <begin position="392"/>
        <end position="414"/>
    </location>
</feature>
<evidence type="ECO:0000256" key="3">
    <source>
        <dbReference type="ARBA" id="ARBA00022692"/>
    </source>
</evidence>
<dbReference type="GO" id="GO:0015138">
    <property type="term" value="F:fumarate transmembrane transporter activity"/>
    <property type="evidence" value="ECO:0007669"/>
    <property type="project" value="TreeGrafter"/>
</dbReference>
<keyword evidence="6" id="KW-0406">Ion transport</keyword>
<evidence type="ECO:0000256" key="5">
    <source>
        <dbReference type="ARBA" id="ARBA00023136"/>
    </source>
</evidence>
<evidence type="ECO:0000256" key="6">
    <source>
        <dbReference type="ARBA" id="ARBA00023201"/>
    </source>
</evidence>